<evidence type="ECO:0000256" key="1">
    <source>
        <dbReference type="ARBA" id="ARBA00004201"/>
    </source>
</evidence>
<dbReference type="PANTHER" id="PTHR15598">
    <property type="entry name" value="ENHANCER OF MRNA-DECAPPING PROTEIN 4"/>
    <property type="match status" value="1"/>
</dbReference>
<feature type="compositionally biased region" description="Basic and acidic residues" evidence="7">
    <location>
        <begin position="437"/>
        <end position="446"/>
    </location>
</feature>
<evidence type="ECO:0000313" key="10">
    <source>
        <dbReference type="Proteomes" id="UP000297716"/>
    </source>
</evidence>
<feature type="compositionally biased region" description="Polar residues" evidence="7">
    <location>
        <begin position="1103"/>
        <end position="1112"/>
    </location>
</feature>
<feature type="region of interest" description="Disordered" evidence="7">
    <location>
        <begin position="383"/>
        <end position="462"/>
    </location>
</feature>
<comment type="similarity">
    <text evidence="2">Belongs to the WD repeat EDC4 family.</text>
</comment>
<evidence type="ECO:0000256" key="4">
    <source>
        <dbReference type="ARBA" id="ARBA00022574"/>
    </source>
</evidence>
<feature type="compositionally biased region" description="Basic and acidic residues" evidence="7">
    <location>
        <begin position="334"/>
        <end position="344"/>
    </location>
</feature>
<feature type="compositionally biased region" description="Polar residues" evidence="7">
    <location>
        <begin position="265"/>
        <end position="288"/>
    </location>
</feature>
<feature type="compositionally biased region" description="Polar residues" evidence="7">
    <location>
        <begin position="138"/>
        <end position="167"/>
    </location>
</feature>
<dbReference type="InterPro" id="IPR055393">
    <property type="entry name" value="Beta-prop_EDC4L"/>
</dbReference>
<feature type="region of interest" description="Disordered" evidence="7">
    <location>
        <begin position="1441"/>
        <end position="1491"/>
    </location>
</feature>
<comment type="caution">
    <text evidence="9">The sequence shown here is derived from an EMBL/GenBank/DDBJ whole genome shotgun (WGS) entry which is preliminary data.</text>
</comment>
<organism evidence="9 10">
    <name type="scientific">Xylaria hypoxylon</name>
    <dbReference type="NCBI Taxonomy" id="37992"/>
    <lineage>
        <taxon>Eukaryota</taxon>
        <taxon>Fungi</taxon>
        <taxon>Dikarya</taxon>
        <taxon>Ascomycota</taxon>
        <taxon>Pezizomycotina</taxon>
        <taxon>Sordariomycetes</taxon>
        <taxon>Xylariomycetidae</taxon>
        <taxon>Xylariales</taxon>
        <taxon>Xylariaceae</taxon>
        <taxon>Xylaria</taxon>
    </lineage>
</organism>
<accession>A0A4Z0YLP4</accession>
<dbReference type="Gene3D" id="2.130.10.10">
    <property type="entry name" value="YVTN repeat-like/Quinoprotein amine dehydrogenase"/>
    <property type="match status" value="1"/>
</dbReference>
<dbReference type="InterPro" id="IPR036322">
    <property type="entry name" value="WD40_repeat_dom_sf"/>
</dbReference>
<feature type="compositionally biased region" description="Polar residues" evidence="7">
    <location>
        <begin position="383"/>
        <end position="393"/>
    </location>
</feature>
<dbReference type="PANTHER" id="PTHR15598:SF5">
    <property type="entry name" value="ENHANCER OF MRNA-DECAPPING PROTEIN 4"/>
    <property type="match status" value="1"/>
</dbReference>
<dbReference type="FunFam" id="2.130.10.10:FF:000817">
    <property type="entry name" value="WGS project CABT00000000 data, contig 2.15"/>
    <property type="match status" value="1"/>
</dbReference>
<feature type="compositionally biased region" description="Polar residues" evidence="7">
    <location>
        <begin position="112"/>
        <end position="121"/>
    </location>
</feature>
<feature type="region of interest" description="Disordered" evidence="7">
    <location>
        <begin position="1096"/>
        <end position="1158"/>
    </location>
</feature>
<dbReference type="InterPro" id="IPR045152">
    <property type="entry name" value="EDC4-like"/>
</dbReference>
<dbReference type="OrthoDB" id="21128at2759"/>
<evidence type="ECO:0000313" key="9">
    <source>
        <dbReference type="EMBL" id="TGJ80105.1"/>
    </source>
</evidence>
<evidence type="ECO:0000256" key="6">
    <source>
        <dbReference type="SAM" id="Coils"/>
    </source>
</evidence>
<keyword evidence="10" id="KW-1185">Reference proteome</keyword>
<protein>
    <recommendedName>
        <fullName evidence="8">EDC4-like protein pdc1 beta-propeller domain-containing protein</fullName>
    </recommendedName>
</protein>
<feature type="compositionally biased region" description="Polar residues" evidence="7">
    <location>
        <begin position="1468"/>
        <end position="1490"/>
    </location>
</feature>
<name>A0A4Z0YLP4_9PEZI</name>
<feature type="region of interest" description="Disordered" evidence="7">
    <location>
        <begin position="201"/>
        <end position="249"/>
    </location>
</feature>
<sequence length="1663" mass="182982">MATYNNLNPPSGEDQNNHLQAMYARLQAARNAQTHNEDSVPAPAQAHDLLSRFHSYNQSSNPHDYYGQASAESPVTGLDDYLPPAAPTPPTGFGHSHHPPGVIGGLPPIGTMPSNSTSSAEQSVNLLNLLKFSGAQGQGQNSQPHSQASPSGSAHTLSFGSSAHQSHANNNPPPIHAPVPMPADPQGLLATLMKGNMQNEVAASRADHQQRADHLRDHQRADHQRVEHQRVEHQQPNIRDSWNVGPPATTQDYLLNLLQRPKPAQNDQPSTNDSSQPVTLTPQSANDSSADHYRDYAPRQALLENVSQDSTPLPHQFASSPQSKYDYQSPSQHSHHDATHKSSRFDYTNPFEEFDASQGKASKSSTPGTSGPVATAIKIIQKPSTSAISSPGNASDHKRSSAYQSPIVNTEPTRPRPERYPSDTGRSRGSPYTTASHSERIYNQEEQHEEEEEEEEELEYDQNKETVLEAITNLAEKADLEAQGALERAEQEEVRAQIAADLEDMVSARTDAEFQESAEAAARNISKELNKEENAEVLETQYSPEVAQAIRDIVEDTAHGPVADSWESAEADEIVVIEEPLTPVKVFNFPMKPWISITMQDSFDEPRPQFREEVILDIARLKKEFDQIDRNLVAATESYIAYGMSKAGGLRVIRQEDGKDAKLFTDTKDRVFNVAVSYTSDDGDIPPEESIIGTGISGTVYYIQIRGGGKDHLEEPHPEQYGFALPPANTQEGDAPGGILKTRARTSATHPEYFAVGRGKTISIIWPAVVIQKNIFKPGHDRLVDTERLAKECALRINTGKAGKDFTFSQDDTTIVSLDKSGRVKFWDVRDLTAVDMNSDVRFPMPAHTSLEIKEPLMTLNTTPEGEKAWPTSVLLLDKQRPYQKRCALRYMIVGMKQNHTLQLWDLALGKPVQEFNLPHSKESDAVCSVMYHPSTGMVVVGHPTRNSVYFLHLSAPKYTIKGLSQVDYIQKLVAKDSSIPEPDSTAVISGVREYSLANKGLLRSLDILESPSCSSSSEEPSLFDLYAMHSKGVTAVTIKQADLGWSKDNKVVLGVDATDGGLVKISKLKELPSTIVPEPHATEEPAAPIKIATRSSAKEITPSHTASSTFGQEVHKRTGESSAPHLQIERKESDIPVTPVNQLDKSEKKARKKREKAAAAAAAAAAAEKLAAENTQSNVSSNSPRGDNMPTTKNAEPRATTEPSLQQTMSVESVQSAVRQISTGLSEKLTAVITHELKDHRGKVESEFRNRSDSYAKSQKELLELVSSVLNENTQAVLSRTITDQFEDSVVPHLSNLITKTIETQIDSKLGGKVSHSVNNQLQKTLPHAVTHALQKADLTKSISERLAASVALDMEESFRETLVSSITPIFSDLAVSASRSLIQDVQRQTTEQIQDFEQRHIVDTQKIDQLTALVSKLSDTVGEMAAAQTQFQEQLLQMQLQSSQDRGPPAQPQPAQPVPNRAASYGSPSATSSNHGNQLVPYPNSNRSNAKDGELQHLITNIASFMERGEYETGLIRWIQLPRQHDIFDEYIVKFDPQIVRDMPALVSLSVASVLAEQLDGPHLRDRVTWVEIVLNSLYTSLPHVTVCNPPLSADDPRINSLQDPAVRDVVPKIMGTFLERVEKLFMRISSRAPTDPMLPHLSNMTHIATRIQNFARNSTY</sequence>
<feature type="compositionally biased region" description="Pro residues" evidence="7">
    <location>
        <begin position="171"/>
        <end position="183"/>
    </location>
</feature>
<comment type="subcellular location">
    <subcellularLocation>
        <location evidence="1">Cytoplasm</location>
        <location evidence="1">P-body</location>
    </subcellularLocation>
</comment>
<reference evidence="9 10" key="1">
    <citation type="submission" date="2019-03" db="EMBL/GenBank/DDBJ databases">
        <title>Draft genome sequence of Xylaria hypoxylon DSM 108379, a ubiquitous saprotrophic-parasitic fungi on hardwood.</title>
        <authorList>
            <person name="Buettner E."/>
            <person name="Leonhardt S."/>
            <person name="Gebauer A.M."/>
            <person name="Liers C."/>
            <person name="Hofrichter M."/>
            <person name="Kellner H."/>
        </authorList>
    </citation>
    <scope>NUCLEOTIDE SEQUENCE [LARGE SCALE GENOMIC DNA]</scope>
    <source>
        <strain evidence="9 10">DSM 108379</strain>
    </source>
</reference>
<dbReference type="Pfam" id="PF24106">
    <property type="entry name" value="Beta-prop_EDC4L"/>
    <property type="match status" value="1"/>
</dbReference>
<feature type="compositionally biased region" description="Polar residues" evidence="7">
    <location>
        <begin position="1175"/>
        <end position="1195"/>
    </location>
</feature>
<keyword evidence="6" id="KW-0175">Coiled coil</keyword>
<keyword evidence="5" id="KW-0677">Repeat</keyword>
<feature type="compositionally biased region" description="Low complexity" evidence="7">
    <location>
        <begin position="99"/>
        <end position="109"/>
    </location>
</feature>
<feature type="compositionally biased region" description="Polar residues" evidence="7">
    <location>
        <begin position="307"/>
        <end position="332"/>
    </location>
</feature>
<feature type="coiled-coil region" evidence="6">
    <location>
        <begin position="611"/>
        <end position="638"/>
    </location>
</feature>
<dbReference type="GO" id="GO:0031087">
    <property type="term" value="P:deadenylation-independent decapping of nuclear-transcribed mRNA"/>
    <property type="evidence" value="ECO:0007669"/>
    <property type="project" value="InterPro"/>
</dbReference>
<dbReference type="EMBL" id="SKBN01000241">
    <property type="protein sequence ID" value="TGJ80105.1"/>
    <property type="molecule type" value="Genomic_DNA"/>
</dbReference>
<evidence type="ECO:0000259" key="8">
    <source>
        <dbReference type="Pfam" id="PF24106"/>
    </source>
</evidence>
<evidence type="ECO:0000256" key="2">
    <source>
        <dbReference type="ARBA" id="ARBA00009639"/>
    </source>
</evidence>
<evidence type="ECO:0000256" key="7">
    <source>
        <dbReference type="SAM" id="MobiDB-lite"/>
    </source>
</evidence>
<dbReference type="InterPro" id="IPR015943">
    <property type="entry name" value="WD40/YVTN_repeat-like_dom_sf"/>
</dbReference>
<feature type="compositionally biased region" description="Basic and acidic residues" evidence="7">
    <location>
        <begin position="205"/>
        <end position="233"/>
    </location>
</feature>
<proteinExistence type="inferred from homology"/>
<dbReference type="STRING" id="37992.A0A4Z0YLP4"/>
<evidence type="ECO:0000256" key="3">
    <source>
        <dbReference type="ARBA" id="ARBA00022490"/>
    </source>
</evidence>
<feature type="region of interest" description="Disordered" evidence="7">
    <location>
        <begin position="1170"/>
        <end position="1210"/>
    </location>
</feature>
<feature type="compositionally biased region" description="Acidic residues" evidence="7">
    <location>
        <begin position="447"/>
        <end position="460"/>
    </location>
</feature>
<feature type="region of interest" description="Disordered" evidence="7">
    <location>
        <begin position="262"/>
        <end position="291"/>
    </location>
</feature>
<keyword evidence="4" id="KW-0853">WD repeat</keyword>
<feature type="region of interest" description="Disordered" evidence="7">
    <location>
        <begin position="135"/>
        <end position="187"/>
    </location>
</feature>
<dbReference type="Proteomes" id="UP000297716">
    <property type="component" value="Unassembled WGS sequence"/>
</dbReference>
<gene>
    <name evidence="9" type="ORF">E0Z10_g8657</name>
</gene>
<dbReference type="SUPFAM" id="SSF50978">
    <property type="entry name" value="WD40 repeat-like"/>
    <property type="match status" value="1"/>
</dbReference>
<feature type="region of interest" description="Disordered" evidence="7">
    <location>
        <begin position="307"/>
        <end position="344"/>
    </location>
</feature>
<feature type="domain" description="EDC4-like protein pdc1 beta-propeller" evidence="8">
    <location>
        <begin position="609"/>
        <end position="976"/>
    </location>
</feature>
<dbReference type="GO" id="GO:0000932">
    <property type="term" value="C:P-body"/>
    <property type="evidence" value="ECO:0007669"/>
    <property type="project" value="UniProtKB-SubCell"/>
</dbReference>
<keyword evidence="3" id="KW-0963">Cytoplasm</keyword>
<feature type="region of interest" description="Disordered" evidence="7">
    <location>
        <begin position="55"/>
        <end position="121"/>
    </location>
</feature>
<evidence type="ECO:0000256" key="5">
    <source>
        <dbReference type="ARBA" id="ARBA00022737"/>
    </source>
</evidence>